<dbReference type="GO" id="GO:0008320">
    <property type="term" value="F:protein transmembrane transporter activity"/>
    <property type="evidence" value="ECO:0007669"/>
    <property type="project" value="UniProtKB-UniRule"/>
</dbReference>
<reference evidence="10" key="1">
    <citation type="submission" date="2018-01" db="EMBL/GenBank/DDBJ databases">
        <authorList>
            <person name="Regsiter A."/>
            <person name="William W."/>
        </authorList>
    </citation>
    <scope>NUCLEOTIDE SEQUENCE</scope>
    <source>
        <strain evidence="10">TRIP AH-1</strain>
    </source>
</reference>
<keyword evidence="7 9" id="KW-0811">Translocation</keyword>
<dbReference type="HAMAP" id="MF_00236">
    <property type="entry name" value="TatA_E"/>
    <property type="match status" value="1"/>
</dbReference>
<evidence type="ECO:0000256" key="1">
    <source>
        <dbReference type="ARBA" id="ARBA00004162"/>
    </source>
</evidence>
<dbReference type="GO" id="GO:0033281">
    <property type="term" value="C:TAT protein transport complex"/>
    <property type="evidence" value="ECO:0007669"/>
    <property type="project" value="UniProtKB-UniRule"/>
</dbReference>
<keyword evidence="4 9" id="KW-0812">Transmembrane</keyword>
<dbReference type="InterPro" id="IPR006312">
    <property type="entry name" value="TatA/E"/>
</dbReference>
<protein>
    <recommendedName>
        <fullName evidence="9">Sec-independent protein translocase protein TatA</fullName>
    </recommendedName>
</protein>
<comment type="subcellular location">
    <subcellularLocation>
        <location evidence="1 9">Cell membrane</location>
        <topology evidence="1 9">Single-pass membrane protein</topology>
    </subcellularLocation>
</comment>
<sequence length="104" mass="11199">MFGLSPSELAVIAIIVLLIFGARRLPEIGKGLGGAIREFRNIKKEISSDKTIEPAQEGKEAHAEKGVQKSLGAKLGEKVLEQAPLAKKVVDAKNNIDKIKQALK</sequence>
<dbReference type="Pfam" id="PF02416">
    <property type="entry name" value="TatA_B_E"/>
    <property type="match status" value="1"/>
</dbReference>
<evidence type="ECO:0000256" key="3">
    <source>
        <dbReference type="ARBA" id="ARBA00022475"/>
    </source>
</evidence>
<gene>
    <name evidence="9 10" type="primary">tatA</name>
    <name evidence="10" type="ORF">PITCH_A420016</name>
</gene>
<evidence type="ECO:0000256" key="7">
    <source>
        <dbReference type="ARBA" id="ARBA00023010"/>
    </source>
</evidence>
<name>A0A445N000_9BACT</name>
<dbReference type="PANTHER" id="PTHR42982:SF1">
    <property type="entry name" value="SEC-INDEPENDENT PROTEIN TRANSLOCASE PROTEIN TATA"/>
    <property type="match status" value="1"/>
</dbReference>
<keyword evidence="6 9" id="KW-1133">Transmembrane helix</keyword>
<evidence type="ECO:0000256" key="5">
    <source>
        <dbReference type="ARBA" id="ARBA00022927"/>
    </source>
</evidence>
<evidence type="ECO:0000256" key="4">
    <source>
        <dbReference type="ARBA" id="ARBA00022692"/>
    </source>
</evidence>
<accession>A0A445N000</accession>
<evidence type="ECO:0000313" key="10">
    <source>
        <dbReference type="EMBL" id="SPD75056.1"/>
    </source>
</evidence>
<organism evidence="10">
    <name type="scientific">uncultured Desulfobacterium sp</name>
    <dbReference type="NCBI Taxonomy" id="201089"/>
    <lineage>
        <taxon>Bacteria</taxon>
        <taxon>Pseudomonadati</taxon>
        <taxon>Thermodesulfobacteriota</taxon>
        <taxon>Desulfobacteria</taxon>
        <taxon>Desulfobacterales</taxon>
        <taxon>Desulfobacteriaceae</taxon>
        <taxon>Desulfobacterium</taxon>
        <taxon>environmental samples</taxon>
    </lineage>
</organism>
<evidence type="ECO:0000256" key="2">
    <source>
        <dbReference type="ARBA" id="ARBA00022448"/>
    </source>
</evidence>
<evidence type="ECO:0000256" key="6">
    <source>
        <dbReference type="ARBA" id="ARBA00022989"/>
    </source>
</evidence>
<proteinExistence type="inferred from homology"/>
<dbReference type="EMBL" id="OJIN01000184">
    <property type="protein sequence ID" value="SPD75056.1"/>
    <property type="molecule type" value="Genomic_DNA"/>
</dbReference>
<evidence type="ECO:0000256" key="9">
    <source>
        <dbReference type="HAMAP-Rule" id="MF_00236"/>
    </source>
</evidence>
<dbReference type="PRINTS" id="PR01506">
    <property type="entry name" value="TATBPROTEIN"/>
</dbReference>
<comment type="subunit">
    <text evidence="9">Forms a complex with TatC.</text>
</comment>
<dbReference type="GO" id="GO:0043953">
    <property type="term" value="P:protein transport by the Tat complex"/>
    <property type="evidence" value="ECO:0007669"/>
    <property type="project" value="UniProtKB-UniRule"/>
</dbReference>
<comment type="function">
    <text evidence="9">Part of the twin-arginine translocation (Tat) system that transports large folded proteins containing a characteristic twin-arginine motif in their signal peptide across membranes. TatA could form the protein-conducting channel of the Tat system.</text>
</comment>
<keyword evidence="2 9" id="KW-0813">Transport</keyword>
<comment type="similarity">
    <text evidence="9">Belongs to the TatA/E family.</text>
</comment>
<dbReference type="NCBIfam" id="TIGR01411">
    <property type="entry name" value="tatAE"/>
    <property type="match status" value="1"/>
</dbReference>
<dbReference type="InterPro" id="IPR003369">
    <property type="entry name" value="TatA/B/E"/>
</dbReference>
<keyword evidence="5 9" id="KW-0653">Protein transport</keyword>
<evidence type="ECO:0000256" key="8">
    <source>
        <dbReference type="ARBA" id="ARBA00023136"/>
    </source>
</evidence>
<dbReference type="PANTHER" id="PTHR42982">
    <property type="entry name" value="SEC-INDEPENDENT PROTEIN TRANSLOCASE PROTEIN TATA"/>
    <property type="match status" value="1"/>
</dbReference>
<keyword evidence="8 9" id="KW-0472">Membrane</keyword>
<keyword evidence="3 9" id="KW-1003">Cell membrane</keyword>
<dbReference type="AlphaFoldDB" id="A0A445N000"/>
<dbReference type="Gene3D" id="1.20.5.3310">
    <property type="match status" value="1"/>
</dbReference>